<gene>
    <name evidence="1" type="ORF">MRB53_033928</name>
</gene>
<dbReference type="EMBL" id="CM056819">
    <property type="protein sequence ID" value="KAJ8625398.1"/>
    <property type="molecule type" value="Genomic_DNA"/>
</dbReference>
<name>A0ACC2KWC2_PERAE</name>
<dbReference type="Proteomes" id="UP001234297">
    <property type="component" value="Chromosome 11"/>
</dbReference>
<proteinExistence type="predicted"/>
<organism evidence="1 2">
    <name type="scientific">Persea americana</name>
    <name type="common">Avocado</name>
    <dbReference type="NCBI Taxonomy" id="3435"/>
    <lineage>
        <taxon>Eukaryota</taxon>
        <taxon>Viridiplantae</taxon>
        <taxon>Streptophyta</taxon>
        <taxon>Embryophyta</taxon>
        <taxon>Tracheophyta</taxon>
        <taxon>Spermatophyta</taxon>
        <taxon>Magnoliopsida</taxon>
        <taxon>Magnoliidae</taxon>
        <taxon>Laurales</taxon>
        <taxon>Lauraceae</taxon>
        <taxon>Persea</taxon>
    </lineage>
</organism>
<protein>
    <submittedName>
        <fullName evidence="1">Uncharacterized protein</fullName>
    </submittedName>
</protein>
<sequence length="101" mass="11347">MSTMAIKYAEGYPIRSSTDRVDSTDDEKMTIKYSVIDGDVIGGFCTKFQPTLQIIPKENGCLAKWAVDYEKANEEVADPHVVVEFIIEVLHALDEHVLKNN</sequence>
<keyword evidence="2" id="KW-1185">Reference proteome</keyword>
<accession>A0ACC2KWC2</accession>
<comment type="caution">
    <text evidence="1">The sequence shown here is derived from an EMBL/GenBank/DDBJ whole genome shotgun (WGS) entry which is preliminary data.</text>
</comment>
<reference evidence="1 2" key="1">
    <citation type="journal article" date="2022" name="Hortic Res">
        <title>A haplotype resolved chromosomal level avocado genome allows analysis of novel avocado genes.</title>
        <authorList>
            <person name="Nath O."/>
            <person name="Fletcher S.J."/>
            <person name="Hayward A."/>
            <person name="Shaw L.M."/>
            <person name="Masouleh A.K."/>
            <person name="Furtado A."/>
            <person name="Henry R.J."/>
            <person name="Mitter N."/>
        </authorList>
    </citation>
    <scope>NUCLEOTIDE SEQUENCE [LARGE SCALE GENOMIC DNA]</scope>
    <source>
        <strain evidence="2">cv. Hass</strain>
    </source>
</reference>
<evidence type="ECO:0000313" key="2">
    <source>
        <dbReference type="Proteomes" id="UP001234297"/>
    </source>
</evidence>
<evidence type="ECO:0000313" key="1">
    <source>
        <dbReference type="EMBL" id="KAJ8625398.1"/>
    </source>
</evidence>